<dbReference type="SUPFAM" id="SSF50156">
    <property type="entry name" value="PDZ domain-like"/>
    <property type="match status" value="1"/>
</dbReference>
<evidence type="ECO:0000259" key="2">
    <source>
        <dbReference type="PROSITE" id="PS50106"/>
    </source>
</evidence>
<dbReference type="RefSeq" id="WP_145216568.1">
    <property type="nucleotide sequence ID" value="NZ_CP036432.1"/>
</dbReference>
<dbReference type="SMART" id="SM00228">
    <property type="entry name" value="PDZ"/>
    <property type="match status" value="1"/>
</dbReference>
<keyword evidence="4" id="KW-1185">Reference proteome</keyword>
<dbReference type="EMBL" id="CP036432">
    <property type="protein sequence ID" value="QDV86029.1"/>
    <property type="molecule type" value="Genomic_DNA"/>
</dbReference>
<organism evidence="3 4">
    <name type="scientific">Stieleria magnilauensis</name>
    <dbReference type="NCBI Taxonomy" id="2527963"/>
    <lineage>
        <taxon>Bacteria</taxon>
        <taxon>Pseudomonadati</taxon>
        <taxon>Planctomycetota</taxon>
        <taxon>Planctomycetia</taxon>
        <taxon>Pirellulales</taxon>
        <taxon>Pirellulaceae</taxon>
        <taxon>Stieleria</taxon>
    </lineage>
</organism>
<accession>A0ABX5XVQ2</accession>
<dbReference type="InterPro" id="IPR001478">
    <property type="entry name" value="PDZ"/>
</dbReference>
<evidence type="ECO:0000313" key="3">
    <source>
        <dbReference type="EMBL" id="QDV86029.1"/>
    </source>
</evidence>
<sequence>MNVLRWSVIGLSLLVASSVTRADDVVVIGPDAGEQTAADRSAATLGAVEGGGFVEPKPGQGSGNPIVGGWYLGVYGSYSANGLLLTQVYPGTAAARVGLEVGDRILAVNGHPIGIGTHRTLRIDTALERYANRFGWVRLLVKDKRSGRLINVDVKLSRGTVHF</sequence>
<dbReference type="InterPro" id="IPR041489">
    <property type="entry name" value="PDZ_6"/>
</dbReference>
<name>A0ABX5XVQ2_9BACT</name>
<proteinExistence type="predicted"/>
<gene>
    <name evidence="3" type="ORF">TBK1r_50460</name>
</gene>
<dbReference type="Proteomes" id="UP000318081">
    <property type="component" value="Chromosome"/>
</dbReference>
<protein>
    <submittedName>
        <fullName evidence="3">PDZ domain (Also known as DHR or GLGF)</fullName>
    </submittedName>
</protein>
<evidence type="ECO:0000313" key="4">
    <source>
        <dbReference type="Proteomes" id="UP000318081"/>
    </source>
</evidence>
<dbReference type="Pfam" id="PF17820">
    <property type="entry name" value="PDZ_6"/>
    <property type="match status" value="1"/>
</dbReference>
<feature type="signal peptide" evidence="1">
    <location>
        <begin position="1"/>
        <end position="22"/>
    </location>
</feature>
<dbReference type="InterPro" id="IPR036034">
    <property type="entry name" value="PDZ_sf"/>
</dbReference>
<feature type="domain" description="PDZ" evidence="2">
    <location>
        <begin position="68"/>
        <end position="145"/>
    </location>
</feature>
<feature type="chain" id="PRO_5047151928" evidence="1">
    <location>
        <begin position="23"/>
        <end position="163"/>
    </location>
</feature>
<keyword evidence="1" id="KW-0732">Signal</keyword>
<dbReference type="Gene3D" id="2.30.42.10">
    <property type="match status" value="1"/>
</dbReference>
<dbReference type="PROSITE" id="PS50106">
    <property type="entry name" value="PDZ"/>
    <property type="match status" value="1"/>
</dbReference>
<reference evidence="3 4" key="1">
    <citation type="submission" date="2019-02" db="EMBL/GenBank/DDBJ databases">
        <title>Deep-cultivation of Planctomycetes and their phenomic and genomic characterization uncovers novel biology.</title>
        <authorList>
            <person name="Wiegand S."/>
            <person name="Jogler M."/>
            <person name="Boedeker C."/>
            <person name="Pinto D."/>
            <person name="Vollmers J."/>
            <person name="Rivas-Marin E."/>
            <person name="Kohn T."/>
            <person name="Peeters S.H."/>
            <person name="Heuer A."/>
            <person name="Rast P."/>
            <person name="Oberbeckmann S."/>
            <person name="Bunk B."/>
            <person name="Jeske O."/>
            <person name="Meyerdierks A."/>
            <person name="Storesund J.E."/>
            <person name="Kallscheuer N."/>
            <person name="Luecker S."/>
            <person name="Lage O.M."/>
            <person name="Pohl T."/>
            <person name="Merkel B.J."/>
            <person name="Hornburger P."/>
            <person name="Mueller R.-W."/>
            <person name="Bruemmer F."/>
            <person name="Labrenz M."/>
            <person name="Spormann A.M."/>
            <person name="Op den Camp H."/>
            <person name="Overmann J."/>
            <person name="Amann R."/>
            <person name="Jetten M.S.M."/>
            <person name="Mascher T."/>
            <person name="Medema M.H."/>
            <person name="Devos D.P."/>
            <person name="Kaster A.-K."/>
            <person name="Ovreas L."/>
            <person name="Rohde M."/>
            <person name="Galperin M.Y."/>
            <person name="Jogler C."/>
        </authorList>
    </citation>
    <scope>NUCLEOTIDE SEQUENCE [LARGE SCALE GENOMIC DNA]</scope>
    <source>
        <strain evidence="3 4">TBK1r</strain>
    </source>
</reference>
<evidence type="ECO:0000256" key="1">
    <source>
        <dbReference type="SAM" id="SignalP"/>
    </source>
</evidence>